<evidence type="ECO:0000256" key="1">
    <source>
        <dbReference type="PROSITE-ProRule" id="PRU00182"/>
    </source>
</evidence>
<dbReference type="SUPFAM" id="SSF55174">
    <property type="entry name" value="Alpha-L RNA-binding motif"/>
    <property type="match status" value="1"/>
</dbReference>
<dbReference type="InterPro" id="IPR036986">
    <property type="entry name" value="S4_RNA-bd_sf"/>
</dbReference>
<keyword evidence="1" id="KW-0694">RNA-binding</keyword>
<dbReference type="PANTHER" id="PTHR13633:SF3">
    <property type="entry name" value="MITOCHONDRIAL TRANSCRIPTION RESCUE FACTOR 1"/>
    <property type="match status" value="1"/>
</dbReference>
<dbReference type="InterPro" id="IPR040591">
    <property type="entry name" value="RqcP2_RBD"/>
</dbReference>
<evidence type="ECO:0000313" key="3">
    <source>
        <dbReference type="EMBL" id="MBB6478044.1"/>
    </source>
</evidence>
<reference evidence="3 4" key="1">
    <citation type="submission" date="2020-08" db="EMBL/GenBank/DDBJ databases">
        <title>Genomic Encyclopedia of Type Strains, Phase IV (KMG-IV): sequencing the most valuable type-strain genomes for metagenomic binning, comparative biology and taxonomic classification.</title>
        <authorList>
            <person name="Goeker M."/>
        </authorList>
    </citation>
    <scope>NUCLEOTIDE SEQUENCE [LARGE SCALE GENOMIC DNA]</scope>
    <source>
        <strain evidence="3 4">DSM 21255</strain>
    </source>
</reference>
<sequence>MNEREKISRYFSGSGNGELANRLLDLADQVRTRRPLAVSDFVSPYAGQIATTIRAHFPGLEVEENGGYHGAERIKIAFFRPEFAGKIDWNLSAVEASWDPRFRLLGHRDVLGSLMGLGLEREVFGDVLMQPTCAQVVVDRAIVPYLLQNWQKIAMVNVTPREIPLTDLVPKIEKVKEVRTTVASLRLDAIGAAGYGMSRAKMVAAISAEKVQVNWQRAKGPAQIVAQGDVISVRGRGRLVVAEITGTSRKGRTGLRLERYQ</sequence>
<dbReference type="RefSeq" id="WP_034437861.1">
    <property type="nucleotide sequence ID" value="NZ_CABWNB010000004.1"/>
</dbReference>
<evidence type="ECO:0000313" key="4">
    <source>
        <dbReference type="Proteomes" id="UP000591941"/>
    </source>
</evidence>
<dbReference type="Proteomes" id="UP000591941">
    <property type="component" value="Unassembled WGS sequence"/>
</dbReference>
<dbReference type="GO" id="GO:0003723">
    <property type="term" value="F:RNA binding"/>
    <property type="evidence" value="ECO:0007669"/>
    <property type="project" value="UniProtKB-KW"/>
</dbReference>
<proteinExistence type="predicted"/>
<dbReference type="Gene3D" id="3.30.1370.160">
    <property type="match status" value="1"/>
</dbReference>
<dbReference type="Gene3D" id="3.30.70.330">
    <property type="match status" value="1"/>
</dbReference>
<comment type="caution">
    <text evidence="3">The sequence shown here is derived from an EMBL/GenBank/DDBJ whole genome shotgun (WGS) entry which is preliminary data.</text>
</comment>
<dbReference type="PANTHER" id="PTHR13633">
    <property type="entry name" value="MITOCHONDRIAL TRANSCRIPTION RESCUE FACTOR 1"/>
    <property type="match status" value="1"/>
</dbReference>
<dbReference type="InterPro" id="IPR012677">
    <property type="entry name" value="Nucleotide-bd_a/b_plait_sf"/>
</dbReference>
<name>A0A841QZG2_9FIRM</name>
<dbReference type="SMART" id="SM00363">
    <property type="entry name" value="S4"/>
    <property type="match status" value="1"/>
</dbReference>
<accession>A0A841QZG2</accession>
<evidence type="ECO:0000259" key="2">
    <source>
        <dbReference type="SMART" id="SM00363"/>
    </source>
</evidence>
<keyword evidence="4" id="KW-1185">Reference proteome</keyword>
<gene>
    <name evidence="3" type="ORF">HNR45_001105</name>
</gene>
<dbReference type="OrthoDB" id="9812787at2"/>
<dbReference type="PROSITE" id="PS50889">
    <property type="entry name" value="S4"/>
    <property type="match status" value="1"/>
</dbReference>
<dbReference type="GeneID" id="93486365"/>
<dbReference type="AlphaFoldDB" id="A0A841QZG2"/>
<protein>
    <submittedName>
        <fullName evidence="3">RNA-binding protein YlmH</fullName>
    </submittedName>
</protein>
<dbReference type="CDD" id="cd00165">
    <property type="entry name" value="S4"/>
    <property type="match status" value="1"/>
</dbReference>
<organism evidence="3 4">
    <name type="scientific">Negativicoccus succinicivorans</name>
    <dbReference type="NCBI Taxonomy" id="620903"/>
    <lineage>
        <taxon>Bacteria</taxon>
        <taxon>Bacillati</taxon>
        <taxon>Bacillota</taxon>
        <taxon>Negativicutes</taxon>
        <taxon>Veillonellales</taxon>
        <taxon>Veillonellaceae</taxon>
        <taxon>Negativicoccus</taxon>
    </lineage>
</organism>
<dbReference type="InterPro" id="IPR002942">
    <property type="entry name" value="S4_RNA-bd"/>
</dbReference>
<dbReference type="Gene3D" id="3.10.290.10">
    <property type="entry name" value="RNA-binding S4 domain"/>
    <property type="match status" value="1"/>
</dbReference>
<feature type="domain" description="RNA-binding S4" evidence="2">
    <location>
        <begin position="185"/>
        <end position="245"/>
    </location>
</feature>
<dbReference type="Pfam" id="PF01479">
    <property type="entry name" value="S4"/>
    <property type="match status" value="1"/>
</dbReference>
<dbReference type="Pfam" id="PF17774">
    <property type="entry name" value="YlmH_RBD"/>
    <property type="match status" value="1"/>
</dbReference>
<dbReference type="EMBL" id="JACHHI010000005">
    <property type="protein sequence ID" value="MBB6478044.1"/>
    <property type="molecule type" value="Genomic_DNA"/>
</dbReference>